<gene>
    <name evidence="2" type="ORF">ACGFYS_28090</name>
</gene>
<dbReference type="EMBL" id="JBICZW010000023">
    <property type="protein sequence ID" value="MFG3192796.1"/>
    <property type="molecule type" value="Genomic_DNA"/>
</dbReference>
<keyword evidence="3" id="KW-1185">Reference proteome</keyword>
<dbReference type="InterPro" id="IPR007278">
    <property type="entry name" value="DUF397"/>
</dbReference>
<dbReference type="Proteomes" id="UP001604282">
    <property type="component" value="Unassembled WGS sequence"/>
</dbReference>
<comment type="caution">
    <text evidence="2">The sequence shown here is derived from an EMBL/GenBank/DDBJ whole genome shotgun (WGS) entry which is preliminary data.</text>
</comment>
<dbReference type="Pfam" id="PF04149">
    <property type="entry name" value="DUF397"/>
    <property type="match status" value="1"/>
</dbReference>
<dbReference type="RefSeq" id="WP_392080073.1">
    <property type="nucleotide sequence ID" value="NZ_JBIBVA010000004.1"/>
</dbReference>
<feature type="domain" description="DUF397" evidence="1">
    <location>
        <begin position="8"/>
        <end position="63"/>
    </location>
</feature>
<protein>
    <submittedName>
        <fullName evidence="2">DUF397 domain-containing protein</fullName>
    </submittedName>
</protein>
<evidence type="ECO:0000259" key="1">
    <source>
        <dbReference type="Pfam" id="PF04149"/>
    </source>
</evidence>
<evidence type="ECO:0000313" key="2">
    <source>
        <dbReference type="EMBL" id="MFG3192796.1"/>
    </source>
</evidence>
<evidence type="ECO:0000313" key="3">
    <source>
        <dbReference type="Proteomes" id="UP001604282"/>
    </source>
</evidence>
<organism evidence="2 3">
    <name type="scientific">Streptomyces omiyaensis</name>
    <dbReference type="NCBI Taxonomy" id="68247"/>
    <lineage>
        <taxon>Bacteria</taxon>
        <taxon>Bacillati</taxon>
        <taxon>Actinomycetota</taxon>
        <taxon>Actinomycetes</taxon>
        <taxon>Kitasatosporales</taxon>
        <taxon>Streptomycetaceae</taxon>
        <taxon>Streptomyces</taxon>
    </lineage>
</organism>
<reference evidence="2 3" key="1">
    <citation type="submission" date="2024-10" db="EMBL/GenBank/DDBJ databases">
        <title>The Natural Products Discovery Center: Release of the First 8490 Sequenced Strains for Exploring Actinobacteria Biosynthetic Diversity.</title>
        <authorList>
            <person name="Kalkreuter E."/>
            <person name="Kautsar S.A."/>
            <person name="Yang D."/>
            <person name="Bader C.D."/>
            <person name="Teijaro C.N."/>
            <person name="Fluegel L."/>
            <person name="Davis C.M."/>
            <person name="Simpson J.R."/>
            <person name="Lauterbach L."/>
            <person name="Steele A.D."/>
            <person name="Gui C."/>
            <person name="Meng S."/>
            <person name="Li G."/>
            <person name="Viehrig K."/>
            <person name="Ye F."/>
            <person name="Su P."/>
            <person name="Kiefer A.F."/>
            <person name="Nichols A."/>
            <person name="Cepeda A.J."/>
            <person name="Yan W."/>
            <person name="Fan B."/>
            <person name="Jiang Y."/>
            <person name="Adhikari A."/>
            <person name="Zheng C.-J."/>
            <person name="Schuster L."/>
            <person name="Cowan T.M."/>
            <person name="Smanski M.J."/>
            <person name="Chevrette M.G."/>
            <person name="De Carvalho L.P.S."/>
            <person name="Shen B."/>
        </authorList>
    </citation>
    <scope>NUCLEOTIDE SEQUENCE [LARGE SCALE GENOMIC DNA]</scope>
    <source>
        <strain evidence="2 3">NPDC048229</strain>
    </source>
</reference>
<sequence length="65" mass="6886">MTDESPLWFKSSYSGNGGADCVEVAHNFVPSLRVVPIRDSKTPAAPTVSVSAAAFTAFVDALKDR</sequence>
<name>A0ABW7C341_9ACTN</name>
<proteinExistence type="predicted"/>
<accession>A0ABW7C341</accession>